<dbReference type="Pfam" id="PF01738">
    <property type="entry name" value="DLH"/>
    <property type="match status" value="1"/>
</dbReference>
<dbReference type="SUPFAM" id="SSF53474">
    <property type="entry name" value="alpha/beta-Hydrolases"/>
    <property type="match status" value="1"/>
</dbReference>
<gene>
    <name evidence="2" type="ordered locus">Kfla_6971</name>
</gene>
<reference evidence="2 3" key="2">
    <citation type="journal article" date="2010" name="Stand. Genomic Sci.">
        <title>Complete genome sequence of Kribbella flavida type strain (IFO 14399).</title>
        <authorList>
            <person name="Pukall R."/>
            <person name="Lapidus A."/>
            <person name="Glavina Del Rio T."/>
            <person name="Copeland A."/>
            <person name="Tice H."/>
            <person name="Cheng J.-F."/>
            <person name="Lucas S."/>
            <person name="Chen F."/>
            <person name="Nolan M."/>
            <person name="LaButti K."/>
            <person name="Pati A."/>
            <person name="Ivanova N."/>
            <person name="Mavrommatis K."/>
            <person name="Mikhailova N."/>
            <person name="Pitluck S."/>
            <person name="Bruce D."/>
            <person name="Goodwin L."/>
            <person name="Land M."/>
            <person name="Hauser L."/>
            <person name="Chang Y.-J."/>
            <person name="Jeffries C.D."/>
            <person name="Chen A."/>
            <person name="Palaniappan K."/>
            <person name="Chain P."/>
            <person name="Rohde M."/>
            <person name="Goeker M."/>
            <person name="Bristow J."/>
            <person name="Eisen J.A."/>
            <person name="Markowitz V."/>
            <person name="Hugenholtz P."/>
            <person name="Kyrpides N.C."/>
            <person name="Klenk H.-P."/>
            <person name="Brettin T."/>
        </authorList>
    </citation>
    <scope>NUCLEOTIDE SEQUENCE [LARGE SCALE GENOMIC DNA]</scope>
    <source>
        <strain evidence="3">DSM 17836 / JCM 10339 / NBRC 14399</strain>
    </source>
</reference>
<evidence type="ECO:0000313" key="2">
    <source>
        <dbReference type="EMBL" id="ADB35959.1"/>
    </source>
</evidence>
<dbReference type="eggNOG" id="COG0412">
    <property type="taxonomic scope" value="Bacteria"/>
</dbReference>
<dbReference type="OrthoDB" id="3208682at2"/>
<accession>D2Q3T7</accession>
<keyword evidence="2" id="KW-0378">Hydrolase</keyword>
<name>D2Q3T7_KRIFD</name>
<dbReference type="STRING" id="479435.Kfla_6971"/>
<dbReference type="PANTHER" id="PTHR46623">
    <property type="entry name" value="CARBOXYMETHYLENEBUTENOLIDASE-RELATED"/>
    <property type="match status" value="1"/>
</dbReference>
<dbReference type="Proteomes" id="UP000007967">
    <property type="component" value="Chromosome"/>
</dbReference>
<evidence type="ECO:0000259" key="1">
    <source>
        <dbReference type="Pfam" id="PF01738"/>
    </source>
</evidence>
<dbReference type="HOGENOM" id="CLU_054590_7_0_11"/>
<feature type="domain" description="Dienelactone hydrolase" evidence="1">
    <location>
        <begin position="12"/>
        <end position="228"/>
    </location>
</feature>
<dbReference type="AlphaFoldDB" id="D2Q3T7"/>
<dbReference type="GO" id="GO:0016787">
    <property type="term" value="F:hydrolase activity"/>
    <property type="evidence" value="ECO:0007669"/>
    <property type="project" value="UniProtKB-KW"/>
</dbReference>
<dbReference type="InterPro" id="IPR051049">
    <property type="entry name" value="Dienelactone_hydrolase-like"/>
</dbReference>
<dbReference type="KEGG" id="kfl:Kfla_6971"/>
<dbReference type="InterPro" id="IPR002925">
    <property type="entry name" value="Dienelactn_hydro"/>
</dbReference>
<protein>
    <submittedName>
        <fullName evidence="2">Dienelactone hydrolase</fullName>
    </submittedName>
</protein>
<dbReference type="PANTHER" id="PTHR46623:SF6">
    <property type="entry name" value="ALPHA_BETA-HYDROLASES SUPERFAMILY PROTEIN"/>
    <property type="match status" value="1"/>
</dbReference>
<sequence length="231" mass="24320">MGETVTVAELTAYLARGAAGGAGTLMLPMITGIGAQVRDWADELAGRGITALVWDPFHGPSSDDTSIDELSRLLLAMDDDTVLAEHRTLLDHLLGELGCRAAGVLGWCLGGRLALLLAAREHRLAGVAALHPTVPSDLAPQHTYDAIAEAAAITAPVMVAYPSADTLVPVADFEALQASLQSRQRGATVSLFHPGADHGFSDRGRHDKPANAEAFQLAWPQALAFLETTTR</sequence>
<keyword evidence="3" id="KW-1185">Reference proteome</keyword>
<dbReference type="RefSeq" id="WP_012924511.1">
    <property type="nucleotide sequence ID" value="NC_013729.1"/>
</dbReference>
<dbReference type="Gene3D" id="3.40.50.1820">
    <property type="entry name" value="alpha/beta hydrolase"/>
    <property type="match status" value="1"/>
</dbReference>
<reference evidence="3" key="1">
    <citation type="submission" date="2009-09" db="EMBL/GenBank/DDBJ databases">
        <title>The complete genome of Kribbella flavida DSM 17836.</title>
        <authorList>
            <consortium name="US DOE Joint Genome Institute (JGI-PGF)"/>
            <person name="Lucas S."/>
            <person name="Copeland A."/>
            <person name="Lapidus A."/>
            <person name="Glavina del Rio T."/>
            <person name="Dalin E."/>
            <person name="Tice H."/>
            <person name="Bruce D."/>
            <person name="Goodwin L."/>
            <person name="Pitluck S."/>
            <person name="Kyrpides N."/>
            <person name="Mavromatis K."/>
            <person name="Ivanova N."/>
            <person name="Saunders E."/>
            <person name="Brettin T."/>
            <person name="Detter J.C."/>
            <person name="Han C."/>
            <person name="Larimer F."/>
            <person name="Land M."/>
            <person name="Hauser L."/>
            <person name="Markowitz V."/>
            <person name="Cheng J.-F."/>
            <person name="Hugenholtz P."/>
            <person name="Woyke T."/>
            <person name="Wu D."/>
            <person name="Pukall R."/>
            <person name="Klenk H.-P."/>
            <person name="Eisen J.A."/>
        </authorList>
    </citation>
    <scope>NUCLEOTIDE SEQUENCE [LARGE SCALE GENOMIC DNA]</scope>
    <source>
        <strain evidence="3">DSM 17836 / JCM 10339 / NBRC 14399</strain>
    </source>
</reference>
<organism evidence="2 3">
    <name type="scientific">Kribbella flavida (strain DSM 17836 / JCM 10339 / NBRC 14399)</name>
    <dbReference type="NCBI Taxonomy" id="479435"/>
    <lineage>
        <taxon>Bacteria</taxon>
        <taxon>Bacillati</taxon>
        <taxon>Actinomycetota</taxon>
        <taxon>Actinomycetes</taxon>
        <taxon>Propionibacteriales</taxon>
        <taxon>Kribbellaceae</taxon>
        <taxon>Kribbella</taxon>
    </lineage>
</organism>
<dbReference type="InterPro" id="IPR029058">
    <property type="entry name" value="AB_hydrolase_fold"/>
</dbReference>
<proteinExistence type="predicted"/>
<evidence type="ECO:0000313" key="3">
    <source>
        <dbReference type="Proteomes" id="UP000007967"/>
    </source>
</evidence>
<dbReference type="EMBL" id="CP001736">
    <property type="protein sequence ID" value="ADB35959.1"/>
    <property type="molecule type" value="Genomic_DNA"/>
</dbReference>